<dbReference type="Proteomes" id="UP000183810">
    <property type="component" value="Chromosome"/>
</dbReference>
<accession>A0A1J0VP13</accession>
<feature type="domain" description="AB hydrolase-1" evidence="1">
    <location>
        <begin position="30"/>
        <end position="268"/>
    </location>
</feature>
<proteinExistence type="predicted"/>
<dbReference type="AlphaFoldDB" id="A0A1J0VP13"/>
<dbReference type="PANTHER" id="PTHR43689">
    <property type="entry name" value="HYDROLASE"/>
    <property type="match status" value="1"/>
</dbReference>
<keyword evidence="2" id="KW-0378">Hydrolase</keyword>
<dbReference type="InterPro" id="IPR000073">
    <property type="entry name" value="AB_hydrolase_1"/>
</dbReference>
<sequence length="288" mass="31356">MGISTALGPAHEIALSSGHIRYHDTGIGSPIVFVHGLLVNADLWREVVPGLAAAGHRCLTPDWPLGAHSIPLPDADLTPTGLADLIAEFLDALDLTDVTVVANDTGGALTQILMTRHPERIGRVVLAAVDCYETFPPRPFTALLKVAKLPGAIAGLLAPLRWRFLQRLPLAFGLVTKHHLPTEIAESYLRPAQRSAAIRADLRRFAAGVDIRYTMAAAERFAEVDLPVLVIWSTEDKLFPMTLAQRLVADLPRASLRTVDDSYTFVPEDQPELLAELIVEFTRLHAAP</sequence>
<name>A0A1J0VP13_9NOCA</name>
<dbReference type="EMBL" id="CP018082">
    <property type="protein sequence ID" value="APE33779.1"/>
    <property type="molecule type" value="Genomic_DNA"/>
</dbReference>
<dbReference type="RefSeq" id="WP_071926962.1">
    <property type="nucleotide sequence ID" value="NZ_CP018082.1"/>
</dbReference>
<reference evidence="2" key="1">
    <citation type="submission" date="2016-11" db="EMBL/GenBank/DDBJ databases">
        <authorList>
            <person name="Jaros S."/>
            <person name="Januszkiewicz K."/>
            <person name="Wedrychowicz H."/>
        </authorList>
    </citation>
    <scope>NUCLEOTIDE SEQUENCE [LARGE SCALE GENOMIC DNA]</scope>
    <source>
        <strain evidence="2">Y48</strain>
    </source>
</reference>
<protein>
    <submittedName>
        <fullName evidence="2">Alpha/beta hydrolase</fullName>
    </submittedName>
</protein>
<dbReference type="InterPro" id="IPR029058">
    <property type="entry name" value="AB_hydrolase_fold"/>
</dbReference>
<dbReference type="PANTHER" id="PTHR43689:SF8">
    <property type="entry name" value="ALPHA_BETA-HYDROLASES SUPERFAMILY PROTEIN"/>
    <property type="match status" value="1"/>
</dbReference>
<dbReference type="GO" id="GO:0016787">
    <property type="term" value="F:hydrolase activity"/>
    <property type="evidence" value="ECO:0007669"/>
    <property type="project" value="UniProtKB-KW"/>
</dbReference>
<evidence type="ECO:0000313" key="2">
    <source>
        <dbReference type="EMBL" id="APE33779.1"/>
    </source>
</evidence>
<organism evidence="2 3">
    <name type="scientific">Nocardia mangyaensis</name>
    <dbReference type="NCBI Taxonomy" id="2213200"/>
    <lineage>
        <taxon>Bacteria</taxon>
        <taxon>Bacillati</taxon>
        <taxon>Actinomycetota</taxon>
        <taxon>Actinomycetes</taxon>
        <taxon>Mycobacteriales</taxon>
        <taxon>Nocardiaceae</taxon>
        <taxon>Nocardia</taxon>
    </lineage>
</organism>
<dbReference type="PRINTS" id="PR00111">
    <property type="entry name" value="ABHYDROLASE"/>
</dbReference>
<dbReference type="Pfam" id="PF00561">
    <property type="entry name" value="Abhydrolase_1"/>
    <property type="match status" value="1"/>
</dbReference>
<dbReference type="Gene3D" id="3.40.50.1820">
    <property type="entry name" value="alpha/beta hydrolase"/>
    <property type="match status" value="1"/>
</dbReference>
<dbReference type="OrthoDB" id="3400345at2"/>
<dbReference type="SUPFAM" id="SSF53474">
    <property type="entry name" value="alpha/beta-Hydrolases"/>
    <property type="match status" value="1"/>
</dbReference>
<evidence type="ECO:0000259" key="1">
    <source>
        <dbReference type="Pfam" id="PF00561"/>
    </source>
</evidence>
<evidence type="ECO:0000313" key="3">
    <source>
        <dbReference type="Proteomes" id="UP000183810"/>
    </source>
</evidence>
<gene>
    <name evidence="2" type="ORF">BOX37_07125</name>
</gene>
<keyword evidence="3" id="KW-1185">Reference proteome</keyword>
<dbReference type="KEGG" id="nsl:BOX37_07125"/>